<dbReference type="Proteomes" id="UP000479000">
    <property type="component" value="Unassembled WGS sequence"/>
</dbReference>
<keyword evidence="2" id="KW-1185">Reference proteome</keyword>
<name>A0A6H5GLY9_9HEMI</name>
<accession>A0A6H5GLY9</accession>
<protein>
    <submittedName>
        <fullName evidence="1">Uncharacterized protein</fullName>
    </submittedName>
</protein>
<organism evidence="1 2">
    <name type="scientific">Nesidiocoris tenuis</name>
    <dbReference type="NCBI Taxonomy" id="355587"/>
    <lineage>
        <taxon>Eukaryota</taxon>
        <taxon>Metazoa</taxon>
        <taxon>Ecdysozoa</taxon>
        <taxon>Arthropoda</taxon>
        <taxon>Hexapoda</taxon>
        <taxon>Insecta</taxon>
        <taxon>Pterygota</taxon>
        <taxon>Neoptera</taxon>
        <taxon>Paraneoptera</taxon>
        <taxon>Hemiptera</taxon>
        <taxon>Heteroptera</taxon>
        <taxon>Panheteroptera</taxon>
        <taxon>Cimicomorpha</taxon>
        <taxon>Miridae</taxon>
        <taxon>Dicyphina</taxon>
        <taxon>Nesidiocoris</taxon>
    </lineage>
</organism>
<evidence type="ECO:0000313" key="2">
    <source>
        <dbReference type="Proteomes" id="UP000479000"/>
    </source>
</evidence>
<gene>
    <name evidence="1" type="ORF">NTEN_LOCUS10471</name>
</gene>
<reference evidence="1 2" key="1">
    <citation type="submission" date="2020-02" db="EMBL/GenBank/DDBJ databases">
        <authorList>
            <person name="Ferguson B K."/>
        </authorList>
    </citation>
    <scope>NUCLEOTIDE SEQUENCE [LARGE SCALE GENOMIC DNA]</scope>
</reference>
<proteinExistence type="predicted"/>
<dbReference type="OrthoDB" id="286734at2759"/>
<dbReference type="AlphaFoldDB" id="A0A6H5GLY9"/>
<sequence length="84" mass="9386">MFKRTLKYLYTDELMKTIASLSLTVAETSDCTNEFELNFVVTQVLALVAAPILRSVLHPSRVSSTSRNGFVLFMGLSLLFYAFG</sequence>
<evidence type="ECO:0000313" key="1">
    <source>
        <dbReference type="EMBL" id="CAB0004994.1"/>
    </source>
</evidence>
<dbReference type="EMBL" id="CADCXU010015700">
    <property type="protein sequence ID" value="CAB0004994.1"/>
    <property type="molecule type" value="Genomic_DNA"/>
</dbReference>
<feature type="non-terminal residue" evidence="1">
    <location>
        <position position="84"/>
    </location>
</feature>